<sequence>MDPARLDGRTAIVCGASTGIGLGIAEALREAGADIVMFALDGEELRREADRLGSPALAGDFTDERDLRALVELTLSAYGRIDVVVHNGAGAPDASATATTEELLRLGFERMLVPTVKLTQLALPHLKRSDAGRVIAITSTSVREPIPGMATSNAFRPATAGWLKMLSSEVGEFGITVNSVGPGRIATRTLLSFYEGRSRDQDLAEIPLRRFGTAREVGEVVRFLASDAGAYVNGAHIPVDGGLSRELC</sequence>
<evidence type="ECO:0000256" key="1">
    <source>
        <dbReference type="ARBA" id="ARBA00006484"/>
    </source>
</evidence>
<dbReference type="EC" id="1.1.1.100" evidence="2"/>
<dbReference type="PANTHER" id="PTHR42879">
    <property type="entry name" value="3-OXOACYL-(ACYL-CARRIER-PROTEIN) REDUCTASE"/>
    <property type="match status" value="1"/>
</dbReference>
<dbReference type="Pfam" id="PF13561">
    <property type="entry name" value="adh_short_C2"/>
    <property type="match status" value="1"/>
</dbReference>
<dbReference type="Proteomes" id="UP000585272">
    <property type="component" value="Unassembled WGS sequence"/>
</dbReference>
<dbReference type="SUPFAM" id="SSF51735">
    <property type="entry name" value="NAD(P)-binding Rossmann-fold domains"/>
    <property type="match status" value="1"/>
</dbReference>
<comment type="caution">
    <text evidence="2">The sequence shown here is derived from an EMBL/GenBank/DDBJ whole genome shotgun (WGS) entry which is preliminary data.</text>
</comment>
<accession>A0A840IBT8</accession>
<dbReference type="RefSeq" id="WP_183339533.1">
    <property type="nucleotide sequence ID" value="NZ_JACHNU010000001.1"/>
</dbReference>
<dbReference type="GO" id="GO:0004316">
    <property type="term" value="F:3-oxoacyl-[acyl-carrier-protein] reductase (NADPH) activity"/>
    <property type="evidence" value="ECO:0007669"/>
    <property type="project" value="UniProtKB-EC"/>
</dbReference>
<keyword evidence="3" id="KW-1185">Reference proteome</keyword>
<name>A0A840IBT8_9ACTN</name>
<evidence type="ECO:0000313" key="3">
    <source>
        <dbReference type="Proteomes" id="UP000585272"/>
    </source>
</evidence>
<dbReference type="AlphaFoldDB" id="A0A840IBT8"/>
<protein>
    <submittedName>
        <fullName evidence="2">3-oxoacyl-[acyl-carrier protein] reductase</fullName>
        <ecNumber evidence="2">1.1.1.100</ecNumber>
    </submittedName>
</protein>
<dbReference type="EMBL" id="JACHNU010000001">
    <property type="protein sequence ID" value="MBB4661400.1"/>
    <property type="molecule type" value="Genomic_DNA"/>
</dbReference>
<evidence type="ECO:0000313" key="2">
    <source>
        <dbReference type="EMBL" id="MBB4661400.1"/>
    </source>
</evidence>
<dbReference type="PANTHER" id="PTHR42879:SF6">
    <property type="entry name" value="NADPH-DEPENDENT REDUCTASE BACG"/>
    <property type="match status" value="1"/>
</dbReference>
<dbReference type="InterPro" id="IPR050259">
    <property type="entry name" value="SDR"/>
</dbReference>
<dbReference type="Gene3D" id="3.40.50.720">
    <property type="entry name" value="NAD(P)-binding Rossmann-like Domain"/>
    <property type="match status" value="1"/>
</dbReference>
<organism evidence="2 3">
    <name type="scientific">Conexibacter arvalis</name>
    <dbReference type="NCBI Taxonomy" id="912552"/>
    <lineage>
        <taxon>Bacteria</taxon>
        <taxon>Bacillati</taxon>
        <taxon>Actinomycetota</taxon>
        <taxon>Thermoleophilia</taxon>
        <taxon>Solirubrobacterales</taxon>
        <taxon>Conexibacteraceae</taxon>
        <taxon>Conexibacter</taxon>
    </lineage>
</organism>
<keyword evidence="2" id="KW-0560">Oxidoreductase</keyword>
<dbReference type="PRINTS" id="PR00081">
    <property type="entry name" value="GDHRDH"/>
</dbReference>
<dbReference type="InterPro" id="IPR002347">
    <property type="entry name" value="SDR_fam"/>
</dbReference>
<comment type="similarity">
    <text evidence="1">Belongs to the short-chain dehydrogenases/reductases (SDR) family.</text>
</comment>
<dbReference type="InterPro" id="IPR036291">
    <property type="entry name" value="NAD(P)-bd_dom_sf"/>
</dbReference>
<reference evidence="2 3" key="1">
    <citation type="submission" date="2020-08" db="EMBL/GenBank/DDBJ databases">
        <title>Genomic Encyclopedia of Archaeal and Bacterial Type Strains, Phase II (KMG-II): from individual species to whole genera.</title>
        <authorList>
            <person name="Goeker M."/>
        </authorList>
    </citation>
    <scope>NUCLEOTIDE SEQUENCE [LARGE SCALE GENOMIC DNA]</scope>
    <source>
        <strain evidence="2 3">DSM 23288</strain>
    </source>
</reference>
<proteinExistence type="inferred from homology"/>
<gene>
    <name evidence="2" type="ORF">BDZ31_000973</name>
</gene>